<evidence type="ECO:0000259" key="1">
    <source>
        <dbReference type="Pfam" id="PF20408"/>
    </source>
</evidence>
<keyword evidence="2" id="KW-0378">Hydrolase</keyword>
<dbReference type="PANTHER" id="PTHR13136">
    <property type="entry name" value="TESTIS DEVELOPMENT PROTEIN PRTD"/>
    <property type="match status" value="1"/>
</dbReference>
<evidence type="ECO:0000313" key="2">
    <source>
        <dbReference type="EMBL" id="RCK33089.1"/>
    </source>
</evidence>
<feature type="domain" description="KANL3/Tex30 alpha/beta hydrolase-like" evidence="1">
    <location>
        <begin position="17"/>
        <end position="205"/>
    </location>
</feature>
<dbReference type="Pfam" id="PF20408">
    <property type="entry name" value="Abhydrolase_11"/>
    <property type="match status" value="1"/>
</dbReference>
<protein>
    <submittedName>
        <fullName evidence="2">Alpha/beta hydrolase</fullName>
    </submittedName>
</protein>
<dbReference type="InterPro" id="IPR046879">
    <property type="entry name" value="KANL3/Tex30_Abhydrolase"/>
</dbReference>
<gene>
    <name evidence="2" type="ORF">TH19_18070</name>
</gene>
<dbReference type="OrthoDB" id="652634at2"/>
<dbReference type="Gene3D" id="3.40.50.1820">
    <property type="entry name" value="alpha/beta hydrolase"/>
    <property type="match status" value="1"/>
</dbReference>
<dbReference type="AlphaFoldDB" id="A0A367W151"/>
<dbReference type="SUPFAM" id="SSF53474">
    <property type="entry name" value="alpha/beta-Hydrolases"/>
    <property type="match status" value="1"/>
</dbReference>
<dbReference type="EMBL" id="JPWF01000013">
    <property type="protein sequence ID" value="RCK33089.1"/>
    <property type="molecule type" value="Genomic_DNA"/>
</dbReference>
<dbReference type="PANTHER" id="PTHR13136:SF11">
    <property type="entry name" value="TESTIS-EXPRESSED PROTEIN 30"/>
    <property type="match status" value="1"/>
</dbReference>
<sequence length="210" mass="22850">MTDPINFMFDGNEEAKLTIALAHGAGAPMDSPFMNEMAECLAARGWRVARFEFPYMAKRRMDGKKRGPDRAPVLIPFLGDVVTQLGGPEKLILGGKSMGGRMASMVADDLGVAGLVCLGYPFHPPAKPENLRTEHLAALKTPALICHGTRDPFGKPDEIEGYDLSEAIKMHWVEDGEHDFKPRKNSGRTQSQNIGDAAKAISDFANGLIK</sequence>
<comment type="caution">
    <text evidence="2">The sequence shown here is derived from an EMBL/GenBank/DDBJ whole genome shotgun (WGS) entry which is preliminary data.</text>
</comment>
<dbReference type="Proteomes" id="UP000253226">
    <property type="component" value="Unassembled WGS sequence"/>
</dbReference>
<name>A0A367W151_9PROT</name>
<reference evidence="2 3" key="1">
    <citation type="submission" date="2014-07" db="EMBL/GenBank/DDBJ databases">
        <title>Draft genome sequence of Thalassospira profundimaris 35.</title>
        <authorList>
            <person name="Lai Q."/>
            <person name="Shao Z."/>
        </authorList>
    </citation>
    <scope>NUCLEOTIDE SEQUENCE [LARGE SCALE GENOMIC DNA]</scope>
    <source>
        <strain evidence="2 3">35</strain>
    </source>
</reference>
<dbReference type="InterPro" id="IPR029058">
    <property type="entry name" value="AB_hydrolase_fold"/>
</dbReference>
<organism evidence="2 3">
    <name type="scientific">Thalassospira profundimaris</name>
    <dbReference type="NCBI Taxonomy" id="502049"/>
    <lineage>
        <taxon>Bacteria</taxon>
        <taxon>Pseudomonadati</taxon>
        <taxon>Pseudomonadota</taxon>
        <taxon>Alphaproteobacteria</taxon>
        <taxon>Rhodospirillales</taxon>
        <taxon>Thalassospiraceae</taxon>
        <taxon>Thalassospira</taxon>
    </lineage>
</organism>
<dbReference type="InterPro" id="IPR026555">
    <property type="entry name" value="NSL3/Tex30"/>
</dbReference>
<proteinExistence type="predicted"/>
<accession>A0A367W151</accession>
<evidence type="ECO:0000313" key="3">
    <source>
        <dbReference type="Proteomes" id="UP000253226"/>
    </source>
</evidence>
<dbReference type="RefSeq" id="WP_114103656.1">
    <property type="nucleotide sequence ID" value="NZ_JPWF01000013.1"/>
</dbReference>
<dbReference type="GO" id="GO:0016787">
    <property type="term" value="F:hydrolase activity"/>
    <property type="evidence" value="ECO:0007669"/>
    <property type="project" value="UniProtKB-KW"/>
</dbReference>